<dbReference type="EC" id="2.8.1.7" evidence="3"/>
<comment type="cofactor">
    <cofactor evidence="1 10">
        <name>pyridoxal 5'-phosphate</name>
        <dbReference type="ChEBI" id="CHEBI:597326"/>
    </cofactor>
</comment>
<dbReference type="Pfam" id="PF00266">
    <property type="entry name" value="Aminotran_5"/>
    <property type="match status" value="1"/>
</dbReference>
<keyword evidence="8" id="KW-0411">Iron-sulfur</keyword>
<evidence type="ECO:0000313" key="12">
    <source>
        <dbReference type="EMBL" id="AYA99944.1"/>
    </source>
</evidence>
<feature type="domain" description="Aminotransferase class V" evidence="11">
    <location>
        <begin position="2"/>
        <end position="362"/>
    </location>
</feature>
<dbReference type="GO" id="GO:0051536">
    <property type="term" value="F:iron-sulfur cluster binding"/>
    <property type="evidence" value="ECO:0007669"/>
    <property type="project" value="UniProtKB-KW"/>
</dbReference>
<dbReference type="PANTHER" id="PTHR11601:SF34">
    <property type="entry name" value="CYSTEINE DESULFURASE"/>
    <property type="match status" value="1"/>
</dbReference>
<evidence type="ECO:0000256" key="1">
    <source>
        <dbReference type="ARBA" id="ARBA00001933"/>
    </source>
</evidence>
<organism evidence="12 13">
    <name type="scientific">Lachnoanaerobaculum umeaense</name>
    <dbReference type="NCBI Taxonomy" id="617123"/>
    <lineage>
        <taxon>Bacteria</taxon>
        <taxon>Bacillati</taxon>
        <taxon>Bacillota</taxon>
        <taxon>Clostridia</taxon>
        <taxon>Lachnospirales</taxon>
        <taxon>Lachnospiraceae</taxon>
        <taxon>Lachnoanaerobaculum</taxon>
    </lineage>
</organism>
<evidence type="ECO:0000256" key="8">
    <source>
        <dbReference type="ARBA" id="ARBA00023014"/>
    </source>
</evidence>
<keyword evidence="5" id="KW-0479">Metal-binding</keyword>
<dbReference type="GO" id="GO:0031071">
    <property type="term" value="F:cysteine desulfurase activity"/>
    <property type="evidence" value="ECO:0007669"/>
    <property type="project" value="UniProtKB-EC"/>
</dbReference>
<dbReference type="OrthoDB" id="9808002at2"/>
<evidence type="ECO:0000256" key="7">
    <source>
        <dbReference type="ARBA" id="ARBA00023004"/>
    </source>
</evidence>
<protein>
    <recommendedName>
        <fullName evidence="3">cysteine desulfurase</fullName>
        <ecNumber evidence="3">2.8.1.7</ecNumber>
    </recommendedName>
</protein>
<keyword evidence="4" id="KW-0808">Transferase</keyword>
<dbReference type="Gene3D" id="3.90.1150.10">
    <property type="entry name" value="Aspartate Aminotransferase, domain 1"/>
    <property type="match status" value="1"/>
</dbReference>
<dbReference type="FunFam" id="3.40.640.10:FF:000084">
    <property type="entry name" value="IscS-like cysteine desulfurase"/>
    <property type="match status" value="1"/>
</dbReference>
<evidence type="ECO:0000256" key="9">
    <source>
        <dbReference type="ARBA" id="ARBA00050776"/>
    </source>
</evidence>
<gene>
    <name evidence="12" type="ORF">D4A81_08335</name>
</gene>
<dbReference type="RefSeq" id="WP_111524327.1">
    <property type="nucleotide sequence ID" value="NZ_CP032364.1"/>
</dbReference>
<dbReference type="Gene3D" id="3.40.640.10">
    <property type="entry name" value="Type I PLP-dependent aspartate aminotransferase-like (Major domain)"/>
    <property type="match status" value="1"/>
</dbReference>
<evidence type="ECO:0000256" key="6">
    <source>
        <dbReference type="ARBA" id="ARBA00022898"/>
    </source>
</evidence>
<keyword evidence="7" id="KW-0408">Iron</keyword>
<dbReference type="EMBL" id="CP032364">
    <property type="protein sequence ID" value="AYA99944.1"/>
    <property type="molecule type" value="Genomic_DNA"/>
</dbReference>
<dbReference type="GO" id="GO:0046872">
    <property type="term" value="F:metal ion binding"/>
    <property type="evidence" value="ECO:0007669"/>
    <property type="project" value="UniProtKB-KW"/>
</dbReference>
<evidence type="ECO:0000256" key="5">
    <source>
        <dbReference type="ARBA" id="ARBA00022723"/>
    </source>
</evidence>
<proteinExistence type="inferred from homology"/>
<evidence type="ECO:0000313" key="13">
    <source>
        <dbReference type="Proteomes" id="UP000265562"/>
    </source>
</evidence>
<dbReference type="KEGG" id="lua:D4A81_08335"/>
<dbReference type="AlphaFoldDB" id="A0A385Q2T8"/>
<dbReference type="InterPro" id="IPR020578">
    <property type="entry name" value="Aminotrans_V_PyrdxlP_BS"/>
</dbReference>
<sequence length="377" mass="41918">MIYMDNASTTVVDKEAFDIAKKYLFENYANPSSSYSMANDVKADMEDAREMIANLLGARYNEIYFTSGGSESNNWAILKSCELMENKGKHIISSKIEHHSVLHTLSYLEKKGYEVTYLSTDEKGIIDINELKSAIREDTVLISIMFANNEIGTIQPTKEIGKIAGEHNILFHTDAVQAVGHLPIDVNDLGIDLLSASGHKFHSPKGIGFLYIRSGIKLTSLIHGGSQERNRRAGTENTFGIIAMANALKSCYESLEKDSLYIKSLRDKLFSLILENIEGSHVNGDVENRLFNNINIYFENISGELLLILLNQNDVCASLGSACTTGSIDPSHVIMAISNDKKRASSSLRLTLSKYNTEDEVNKTFEILKTSIEKLRI</sequence>
<dbReference type="InterPro" id="IPR015421">
    <property type="entry name" value="PyrdxlP-dep_Trfase_major"/>
</dbReference>
<dbReference type="PANTHER" id="PTHR11601">
    <property type="entry name" value="CYSTEINE DESULFURYLASE FAMILY MEMBER"/>
    <property type="match status" value="1"/>
</dbReference>
<comment type="catalytic activity">
    <reaction evidence="9">
        <text>(sulfur carrier)-H + L-cysteine = (sulfur carrier)-SH + L-alanine</text>
        <dbReference type="Rhea" id="RHEA:43892"/>
        <dbReference type="Rhea" id="RHEA-COMP:14737"/>
        <dbReference type="Rhea" id="RHEA-COMP:14739"/>
        <dbReference type="ChEBI" id="CHEBI:29917"/>
        <dbReference type="ChEBI" id="CHEBI:35235"/>
        <dbReference type="ChEBI" id="CHEBI:57972"/>
        <dbReference type="ChEBI" id="CHEBI:64428"/>
        <dbReference type="EC" id="2.8.1.7"/>
    </reaction>
</comment>
<comment type="similarity">
    <text evidence="2">Belongs to the class-V pyridoxal-phosphate-dependent aminotransferase family. NifS/IscS subfamily.</text>
</comment>
<dbReference type="Proteomes" id="UP000265562">
    <property type="component" value="Chromosome"/>
</dbReference>
<dbReference type="InterPro" id="IPR015424">
    <property type="entry name" value="PyrdxlP-dep_Trfase"/>
</dbReference>
<dbReference type="SUPFAM" id="SSF53383">
    <property type="entry name" value="PLP-dependent transferases"/>
    <property type="match status" value="1"/>
</dbReference>
<dbReference type="PROSITE" id="PS00595">
    <property type="entry name" value="AA_TRANSFER_CLASS_5"/>
    <property type="match status" value="1"/>
</dbReference>
<evidence type="ECO:0000256" key="10">
    <source>
        <dbReference type="RuleBase" id="RU004504"/>
    </source>
</evidence>
<dbReference type="InterPro" id="IPR016454">
    <property type="entry name" value="Cysteine_dSase"/>
</dbReference>
<name>A0A385Q2T8_9FIRM</name>
<dbReference type="InterPro" id="IPR000192">
    <property type="entry name" value="Aminotrans_V_dom"/>
</dbReference>
<dbReference type="PIRSF" id="PIRSF005572">
    <property type="entry name" value="NifS"/>
    <property type="match status" value="1"/>
</dbReference>
<evidence type="ECO:0000259" key="11">
    <source>
        <dbReference type="Pfam" id="PF00266"/>
    </source>
</evidence>
<keyword evidence="6" id="KW-0663">Pyridoxal phosphate</keyword>
<dbReference type="InterPro" id="IPR015422">
    <property type="entry name" value="PyrdxlP-dep_Trfase_small"/>
</dbReference>
<evidence type="ECO:0000256" key="4">
    <source>
        <dbReference type="ARBA" id="ARBA00022679"/>
    </source>
</evidence>
<evidence type="ECO:0000256" key="3">
    <source>
        <dbReference type="ARBA" id="ARBA00012239"/>
    </source>
</evidence>
<accession>A0A385Q2T8</accession>
<evidence type="ECO:0000256" key="2">
    <source>
        <dbReference type="ARBA" id="ARBA00006490"/>
    </source>
</evidence>
<keyword evidence="13" id="KW-1185">Reference proteome</keyword>
<reference evidence="12 13" key="1">
    <citation type="submission" date="2018-09" db="EMBL/GenBank/DDBJ databases">
        <title>Genome sequencing of Lachnoanaerobaculum umeaense DSM 23576.</title>
        <authorList>
            <person name="Kook J.-K."/>
            <person name="Park S.-N."/>
            <person name="Lim Y.K."/>
        </authorList>
    </citation>
    <scope>NUCLEOTIDE SEQUENCE [LARGE SCALE GENOMIC DNA]</scope>
    <source>
        <strain evidence="13">DSM 23576 \ CCUG 58757</strain>
    </source>
</reference>